<dbReference type="GO" id="GO:0000976">
    <property type="term" value="F:transcription cis-regulatory region binding"/>
    <property type="evidence" value="ECO:0007669"/>
    <property type="project" value="TreeGrafter"/>
</dbReference>
<evidence type="ECO:0000256" key="2">
    <source>
        <dbReference type="PROSITE-ProRule" id="PRU00335"/>
    </source>
</evidence>
<dbReference type="Proteomes" id="UP000579647">
    <property type="component" value="Unassembled WGS sequence"/>
</dbReference>
<keyword evidence="1 2" id="KW-0238">DNA-binding</keyword>
<dbReference type="InterPro" id="IPR050109">
    <property type="entry name" value="HTH-type_TetR-like_transc_reg"/>
</dbReference>
<organism evidence="4 5">
    <name type="scientific">Nocardiopsis metallicus</name>
    <dbReference type="NCBI Taxonomy" id="179819"/>
    <lineage>
        <taxon>Bacteria</taxon>
        <taxon>Bacillati</taxon>
        <taxon>Actinomycetota</taxon>
        <taxon>Actinomycetes</taxon>
        <taxon>Streptosporangiales</taxon>
        <taxon>Nocardiopsidaceae</taxon>
        <taxon>Nocardiopsis</taxon>
    </lineage>
</organism>
<dbReference type="Gene3D" id="1.10.357.10">
    <property type="entry name" value="Tetracycline Repressor, domain 2"/>
    <property type="match status" value="1"/>
</dbReference>
<accession>A0A840WGV8</accession>
<name>A0A840WGV8_9ACTN</name>
<comment type="caution">
    <text evidence="4">The sequence shown here is derived from an EMBL/GenBank/DDBJ whole genome shotgun (WGS) entry which is preliminary data.</text>
</comment>
<dbReference type="PROSITE" id="PS50977">
    <property type="entry name" value="HTH_TETR_2"/>
    <property type="match status" value="1"/>
</dbReference>
<feature type="DNA-binding region" description="H-T-H motif" evidence="2">
    <location>
        <begin position="44"/>
        <end position="63"/>
    </location>
</feature>
<dbReference type="InterPro" id="IPR041669">
    <property type="entry name" value="TetR_C_15"/>
</dbReference>
<dbReference type="Pfam" id="PF17918">
    <property type="entry name" value="TetR_C_15"/>
    <property type="match status" value="1"/>
</dbReference>
<gene>
    <name evidence="4" type="ORF">HNR07_001783</name>
</gene>
<dbReference type="PANTHER" id="PTHR30055">
    <property type="entry name" value="HTH-TYPE TRANSCRIPTIONAL REGULATOR RUTR"/>
    <property type="match status" value="1"/>
</dbReference>
<dbReference type="SUPFAM" id="SSF46689">
    <property type="entry name" value="Homeodomain-like"/>
    <property type="match status" value="1"/>
</dbReference>
<evidence type="ECO:0000259" key="3">
    <source>
        <dbReference type="PROSITE" id="PS50977"/>
    </source>
</evidence>
<reference evidence="4 5" key="1">
    <citation type="submission" date="2020-08" db="EMBL/GenBank/DDBJ databases">
        <title>Sequencing the genomes of 1000 actinobacteria strains.</title>
        <authorList>
            <person name="Klenk H.-P."/>
        </authorList>
    </citation>
    <scope>NUCLEOTIDE SEQUENCE [LARGE SCALE GENOMIC DNA]</scope>
    <source>
        <strain evidence="4 5">DSM 44598</strain>
    </source>
</reference>
<dbReference type="GO" id="GO:0003700">
    <property type="term" value="F:DNA-binding transcription factor activity"/>
    <property type="evidence" value="ECO:0007669"/>
    <property type="project" value="TreeGrafter"/>
</dbReference>
<dbReference type="Pfam" id="PF00440">
    <property type="entry name" value="TetR_N"/>
    <property type="match status" value="1"/>
</dbReference>
<protein>
    <submittedName>
        <fullName evidence="4">AcrR family transcriptional regulator</fullName>
    </submittedName>
</protein>
<dbReference type="PANTHER" id="PTHR30055:SF146">
    <property type="entry name" value="HTH-TYPE TRANSCRIPTIONAL DUAL REGULATOR CECR"/>
    <property type="match status" value="1"/>
</dbReference>
<dbReference type="RefSeq" id="WP_221318756.1">
    <property type="nucleotide sequence ID" value="NZ_BAAAKM010000086.1"/>
</dbReference>
<evidence type="ECO:0000256" key="1">
    <source>
        <dbReference type="ARBA" id="ARBA00023125"/>
    </source>
</evidence>
<dbReference type="PRINTS" id="PR00455">
    <property type="entry name" value="HTHTETR"/>
</dbReference>
<dbReference type="AlphaFoldDB" id="A0A840WGV8"/>
<dbReference type="EMBL" id="JACHDO010000001">
    <property type="protein sequence ID" value="MBB5490646.1"/>
    <property type="molecule type" value="Genomic_DNA"/>
</dbReference>
<proteinExistence type="predicted"/>
<dbReference type="InterPro" id="IPR001647">
    <property type="entry name" value="HTH_TetR"/>
</dbReference>
<keyword evidence="5" id="KW-1185">Reference proteome</keyword>
<evidence type="ECO:0000313" key="5">
    <source>
        <dbReference type="Proteomes" id="UP000579647"/>
    </source>
</evidence>
<dbReference type="InterPro" id="IPR009057">
    <property type="entry name" value="Homeodomain-like_sf"/>
</dbReference>
<sequence length="209" mass="23557">MFEKHPTTQEPSRPVVQRRGVQRRRAILEAAEELLGEQGYEAATLKAIGERAGIPTASVYHYFADRYRVDAELLRYHVGELDTLIGASMEASGVSTLSAAVDAFIGLLRDYFRRHPSCTVLWFAGRHTTLDQLVLEFDRAQAERLWRFLVEHGLLREDTPKLALELAFEIGSRLFDIAFRDSPDGDDTTMVEARRAVTAYLETYAPPAA</sequence>
<feature type="domain" description="HTH tetR-type" evidence="3">
    <location>
        <begin position="21"/>
        <end position="81"/>
    </location>
</feature>
<evidence type="ECO:0000313" key="4">
    <source>
        <dbReference type="EMBL" id="MBB5490646.1"/>
    </source>
</evidence>